<feature type="region of interest" description="Disordered" evidence="1">
    <location>
        <begin position="327"/>
        <end position="373"/>
    </location>
</feature>
<evidence type="ECO:0000313" key="3">
    <source>
        <dbReference type="Proteomes" id="UP000612055"/>
    </source>
</evidence>
<accession>A0A836BSZ4</accession>
<protein>
    <submittedName>
        <fullName evidence="2">Uncharacterized protein</fullName>
    </submittedName>
</protein>
<evidence type="ECO:0000256" key="1">
    <source>
        <dbReference type="SAM" id="MobiDB-lite"/>
    </source>
</evidence>
<feature type="region of interest" description="Disordered" evidence="1">
    <location>
        <begin position="248"/>
        <end position="283"/>
    </location>
</feature>
<feature type="compositionally biased region" description="Low complexity" evidence="1">
    <location>
        <begin position="210"/>
        <end position="219"/>
    </location>
</feature>
<organism evidence="2 3">
    <name type="scientific">Edaphochlamys debaryana</name>
    <dbReference type="NCBI Taxonomy" id="47281"/>
    <lineage>
        <taxon>Eukaryota</taxon>
        <taxon>Viridiplantae</taxon>
        <taxon>Chlorophyta</taxon>
        <taxon>core chlorophytes</taxon>
        <taxon>Chlorophyceae</taxon>
        <taxon>CS clade</taxon>
        <taxon>Chlamydomonadales</taxon>
        <taxon>Chlamydomonadales incertae sedis</taxon>
        <taxon>Edaphochlamys</taxon>
    </lineage>
</organism>
<gene>
    <name evidence="2" type="ORF">HYH03_015028</name>
</gene>
<feature type="region of interest" description="Disordered" evidence="1">
    <location>
        <begin position="210"/>
        <end position="233"/>
    </location>
</feature>
<comment type="caution">
    <text evidence="2">The sequence shown here is derived from an EMBL/GenBank/DDBJ whole genome shotgun (WGS) entry which is preliminary data.</text>
</comment>
<sequence length="373" mass="36028">MACGGASPLGASPFSPWLDLNLEPCQSEYGSLAVERGASSSPASSVLSAAAVAAAGAGEAHLSVSELLAAPAVNVVPMTSLAPGSEVLTQLAGLHPVLWAELVQAATLLRPAPALGGLGDCTASGRPEPASSMPRLGSAAALAVADLRPLALSSPDSDSATSLAAAPAAAGPSAAVAAAGSGLLEFASSVAAPAVAATAGTSSRTAFAAASASASTVSTDPDETGGDGGRSRLSARWDDALEAATAAFSRSLSWSWDPPPPPPPPPPSPPPASPKAEVPEALLPLGPYGGGGLVAVGTATGCWASAYRLEVPPGGPPAMRTTAALAPAARASGGGSGRRRGLHEGTVRGGLPRGAAPDGGLPVARGPRLASSW</sequence>
<dbReference type="AlphaFoldDB" id="A0A836BSZ4"/>
<evidence type="ECO:0000313" key="2">
    <source>
        <dbReference type="EMBL" id="KAG2486324.1"/>
    </source>
</evidence>
<name>A0A836BSZ4_9CHLO</name>
<dbReference type="EMBL" id="JAEHOE010000114">
    <property type="protein sequence ID" value="KAG2486324.1"/>
    <property type="molecule type" value="Genomic_DNA"/>
</dbReference>
<feature type="compositionally biased region" description="Pro residues" evidence="1">
    <location>
        <begin position="257"/>
        <end position="273"/>
    </location>
</feature>
<keyword evidence="3" id="KW-1185">Reference proteome</keyword>
<reference evidence="2" key="1">
    <citation type="journal article" date="2020" name="bioRxiv">
        <title>Comparative genomics of Chlamydomonas.</title>
        <authorList>
            <person name="Craig R.J."/>
            <person name="Hasan A.R."/>
            <person name="Ness R.W."/>
            <person name="Keightley P.D."/>
        </authorList>
    </citation>
    <scope>NUCLEOTIDE SEQUENCE</scope>
    <source>
        <strain evidence="2">CCAP 11/70</strain>
    </source>
</reference>
<dbReference type="Proteomes" id="UP000612055">
    <property type="component" value="Unassembled WGS sequence"/>
</dbReference>
<proteinExistence type="predicted"/>